<evidence type="ECO:0000256" key="5">
    <source>
        <dbReference type="ARBA" id="ARBA00022490"/>
    </source>
</evidence>
<dbReference type="GO" id="GO:0000976">
    <property type="term" value="F:transcription cis-regulatory region binding"/>
    <property type="evidence" value="ECO:0007669"/>
    <property type="project" value="TreeGrafter"/>
</dbReference>
<feature type="binding site" evidence="12">
    <location>
        <position position="143"/>
    </location>
    <ligand>
        <name>Fe cation</name>
        <dbReference type="ChEBI" id="CHEBI:24875"/>
    </ligand>
</feature>
<evidence type="ECO:0000256" key="1">
    <source>
        <dbReference type="ARBA" id="ARBA00004496"/>
    </source>
</evidence>
<evidence type="ECO:0000256" key="12">
    <source>
        <dbReference type="PIRSR" id="PIRSR602481-2"/>
    </source>
</evidence>
<dbReference type="InterPro" id="IPR036388">
    <property type="entry name" value="WH-like_DNA-bd_sf"/>
</dbReference>
<keyword evidence="10" id="KW-0238">DNA-binding</keyword>
<keyword evidence="8" id="KW-0862">Zinc</keyword>
<keyword evidence="5" id="KW-0963">Cytoplasm</keyword>
<dbReference type="GO" id="GO:1900376">
    <property type="term" value="P:regulation of secondary metabolite biosynthetic process"/>
    <property type="evidence" value="ECO:0007669"/>
    <property type="project" value="TreeGrafter"/>
</dbReference>
<feature type="binding site" evidence="12">
    <location>
        <position position="181"/>
    </location>
    <ligand>
        <name>Fe cation</name>
        <dbReference type="ChEBI" id="CHEBI:24875"/>
    </ligand>
</feature>
<comment type="similarity">
    <text evidence="2">Belongs to the Fur family.</text>
</comment>
<reference evidence="14" key="1">
    <citation type="submission" date="2017-06" db="EMBL/GenBank/DDBJ databases">
        <authorList>
            <person name="Varghese N."/>
            <person name="Submissions S."/>
        </authorList>
    </citation>
    <scope>NUCLEOTIDE SEQUENCE [LARGE SCALE GENOMIC DNA]</scope>
    <source>
        <strain evidence="14">DSM 26170</strain>
    </source>
</reference>
<evidence type="ECO:0000256" key="7">
    <source>
        <dbReference type="ARBA" id="ARBA00022723"/>
    </source>
</evidence>
<evidence type="ECO:0000256" key="11">
    <source>
        <dbReference type="ARBA" id="ARBA00023163"/>
    </source>
</evidence>
<dbReference type="AlphaFoldDB" id="A0A238XP32"/>
<keyword evidence="9" id="KW-0805">Transcription regulation</keyword>
<dbReference type="PANTHER" id="PTHR33202:SF2">
    <property type="entry name" value="FERRIC UPTAKE REGULATION PROTEIN"/>
    <property type="match status" value="1"/>
</dbReference>
<evidence type="ECO:0000256" key="9">
    <source>
        <dbReference type="ARBA" id="ARBA00023015"/>
    </source>
</evidence>
<organism evidence="13 14">
    <name type="scientific">Paracoccus sediminis</name>
    <dbReference type="NCBI Taxonomy" id="1214787"/>
    <lineage>
        <taxon>Bacteria</taxon>
        <taxon>Pseudomonadati</taxon>
        <taxon>Pseudomonadota</taxon>
        <taxon>Alphaproteobacteria</taxon>
        <taxon>Rhodobacterales</taxon>
        <taxon>Paracoccaceae</taxon>
        <taxon>Paracoccus</taxon>
    </lineage>
</organism>
<sequence length="199" mass="22008">MNSGVAASIGIGAGPFGVERSRMPQPGQGRAVAMAQTCERVAMGWGLRHEAVMTRLRATQLEQALRDAGVRVTRQRAALLRVIAGSEDHPDATELHRRAEAAGAGVSLATVYRTLTTLQTQGVIDKLEFRGEPARWEAADQRHHDHMIDVDTGEVMEFTNDRIERLQAEIAAEMGYEIVHHRLELYVRRRGARSADADF</sequence>
<accession>A0A238XP32</accession>
<comment type="subcellular location">
    <subcellularLocation>
        <location evidence="1">Cytoplasm</location>
    </subcellularLocation>
</comment>
<dbReference type="GO" id="GO:0045892">
    <property type="term" value="P:negative regulation of DNA-templated transcription"/>
    <property type="evidence" value="ECO:0007669"/>
    <property type="project" value="TreeGrafter"/>
</dbReference>
<dbReference type="CDD" id="cd07153">
    <property type="entry name" value="Fur_like"/>
    <property type="match status" value="1"/>
</dbReference>
<dbReference type="Proteomes" id="UP000198409">
    <property type="component" value="Unassembled WGS sequence"/>
</dbReference>
<keyword evidence="11" id="KW-0804">Transcription</keyword>
<name>A0A238XP32_9RHOB</name>
<dbReference type="GO" id="GO:0003700">
    <property type="term" value="F:DNA-binding transcription factor activity"/>
    <property type="evidence" value="ECO:0007669"/>
    <property type="project" value="InterPro"/>
</dbReference>
<dbReference type="GO" id="GO:0008270">
    <property type="term" value="F:zinc ion binding"/>
    <property type="evidence" value="ECO:0007669"/>
    <property type="project" value="TreeGrafter"/>
</dbReference>
<keyword evidence="12" id="KW-0408">Iron</keyword>
<dbReference type="EMBL" id="FZNM01000011">
    <property type="protein sequence ID" value="SNR60203.1"/>
    <property type="molecule type" value="Genomic_DNA"/>
</dbReference>
<dbReference type="GO" id="GO:0005829">
    <property type="term" value="C:cytosol"/>
    <property type="evidence" value="ECO:0007669"/>
    <property type="project" value="TreeGrafter"/>
</dbReference>
<proteinExistence type="inferred from homology"/>
<evidence type="ECO:0000256" key="6">
    <source>
        <dbReference type="ARBA" id="ARBA00022491"/>
    </source>
</evidence>
<evidence type="ECO:0000256" key="10">
    <source>
        <dbReference type="ARBA" id="ARBA00023125"/>
    </source>
</evidence>
<dbReference type="InterPro" id="IPR002481">
    <property type="entry name" value="FUR"/>
</dbReference>
<dbReference type="InterPro" id="IPR043135">
    <property type="entry name" value="Fur_C"/>
</dbReference>
<dbReference type="SUPFAM" id="SSF46785">
    <property type="entry name" value="Winged helix' DNA-binding domain"/>
    <property type="match status" value="1"/>
</dbReference>
<evidence type="ECO:0000313" key="13">
    <source>
        <dbReference type="EMBL" id="SNR60203.1"/>
    </source>
</evidence>
<comment type="subunit">
    <text evidence="3">Homodimer.</text>
</comment>
<dbReference type="PANTHER" id="PTHR33202">
    <property type="entry name" value="ZINC UPTAKE REGULATION PROTEIN"/>
    <property type="match status" value="1"/>
</dbReference>
<gene>
    <name evidence="13" type="ORF">SAMN06265378_11133</name>
</gene>
<comment type="cofactor">
    <cofactor evidence="12">
        <name>Mn(2+)</name>
        <dbReference type="ChEBI" id="CHEBI:29035"/>
    </cofactor>
    <cofactor evidence="12">
        <name>Fe(2+)</name>
        <dbReference type="ChEBI" id="CHEBI:29033"/>
    </cofactor>
    <text evidence="12">Binds 1 Mn(2+) or Fe(2+) ion per subunit.</text>
</comment>
<evidence type="ECO:0000256" key="8">
    <source>
        <dbReference type="ARBA" id="ARBA00022833"/>
    </source>
</evidence>
<dbReference type="Pfam" id="PF01475">
    <property type="entry name" value="FUR"/>
    <property type="match status" value="1"/>
</dbReference>
<feature type="binding site" evidence="12">
    <location>
        <position position="164"/>
    </location>
    <ligand>
        <name>Fe cation</name>
        <dbReference type="ChEBI" id="CHEBI:24875"/>
    </ligand>
</feature>
<dbReference type="Gene3D" id="3.30.1490.190">
    <property type="match status" value="1"/>
</dbReference>
<dbReference type="InterPro" id="IPR036390">
    <property type="entry name" value="WH_DNA-bd_sf"/>
</dbReference>
<feature type="binding site" evidence="12">
    <location>
        <position position="145"/>
    </location>
    <ligand>
        <name>Fe cation</name>
        <dbReference type="ChEBI" id="CHEBI:24875"/>
    </ligand>
</feature>
<keyword evidence="7 12" id="KW-0479">Metal-binding</keyword>
<evidence type="ECO:0000313" key="14">
    <source>
        <dbReference type="Proteomes" id="UP000198409"/>
    </source>
</evidence>
<protein>
    <recommendedName>
        <fullName evidence="4">Ferric uptake regulation protein</fullName>
    </recommendedName>
</protein>
<evidence type="ECO:0000256" key="3">
    <source>
        <dbReference type="ARBA" id="ARBA00011738"/>
    </source>
</evidence>
<dbReference type="Gene3D" id="1.10.10.10">
    <property type="entry name" value="Winged helix-like DNA-binding domain superfamily/Winged helix DNA-binding domain"/>
    <property type="match status" value="1"/>
</dbReference>
<evidence type="ECO:0000256" key="2">
    <source>
        <dbReference type="ARBA" id="ARBA00007957"/>
    </source>
</evidence>
<evidence type="ECO:0000256" key="4">
    <source>
        <dbReference type="ARBA" id="ARBA00020910"/>
    </source>
</evidence>
<keyword evidence="6" id="KW-0678">Repressor</keyword>